<dbReference type="Proteomes" id="UP000236291">
    <property type="component" value="Unassembled WGS sequence"/>
</dbReference>
<evidence type="ECO:0000313" key="2">
    <source>
        <dbReference type="Proteomes" id="UP000236291"/>
    </source>
</evidence>
<accession>A0A2K3JUW5</accession>
<dbReference type="AlphaFoldDB" id="A0A2K3JUW5"/>
<evidence type="ECO:0000313" key="1">
    <source>
        <dbReference type="EMBL" id="PNX57812.1"/>
    </source>
</evidence>
<comment type="caution">
    <text evidence="1">The sequence shown here is derived from an EMBL/GenBank/DDBJ whole genome shotgun (WGS) entry which is preliminary data.</text>
</comment>
<reference evidence="1 2" key="2">
    <citation type="journal article" date="2017" name="Front. Plant Sci.">
        <title>Gene Classification and Mining of Molecular Markers Useful in Red Clover (Trifolium pratense) Breeding.</title>
        <authorList>
            <person name="Istvanek J."/>
            <person name="Dluhosova J."/>
            <person name="Dluhos P."/>
            <person name="Patkova L."/>
            <person name="Nedelnik J."/>
            <person name="Repkova J."/>
        </authorList>
    </citation>
    <scope>NUCLEOTIDE SEQUENCE [LARGE SCALE GENOMIC DNA]</scope>
    <source>
        <strain evidence="2">cv. Tatra</strain>
        <tissue evidence="1">Young leaves</tissue>
    </source>
</reference>
<protein>
    <submittedName>
        <fullName evidence="1">Uncharacterized protein</fullName>
    </submittedName>
</protein>
<proteinExistence type="predicted"/>
<gene>
    <name evidence="1" type="ORF">L195_g050594</name>
</gene>
<reference evidence="1 2" key="1">
    <citation type="journal article" date="2014" name="Am. J. Bot.">
        <title>Genome assembly and annotation for red clover (Trifolium pratense; Fabaceae).</title>
        <authorList>
            <person name="Istvanek J."/>
            <person name="Jaros M."/>
            <person name="Krenek A."/>
            <person name="Repkova J."/>
        </authorList>
    </citation>
    <scope>NUCLEOTIDE SEQUENCE [LARGE SCALE GENOMIC DNA]</scope>
    <source>
        <strain evidence="2">cv. Tatra</strain>
        <tissue evidence="1">Young leaves</tissue>
    </source>
</reference>
<organism evidence="1 2">
    <name type="scientific">Trifolium pratense</name>
    <name type="common">Red clover</name>
    <dbReference type="NCBI Taxonomy" id="57577"/>
    <lineage>
        <taxon>Eukaryota</taxon>
        <taxon>Viridiplantae</taxon>
        <taxon>Streptophyta</taxon>
        <taxon>Embryophyta</taxon>
        <taxon>Tracheophyta</taxon>
        <taxon>Spermatophyta</taxon>
        <taxon>Magnoliopsida</taxon>
        <taxon>eudicotyledons</taxon>
        <taxon>Gunneridae</taxon>
        <taxon>Pentapetalae</taxon>
        <taxon>rosids</taxon>
        <taxon>fabids</taxon>
        <taxon>Fabales</taxon>
        <taxon>Fabaceae</taxon>
        <taxon>Papilionoideae</taxon>
        <taxon>50 kb inversion clade</taxon>
        <taxon>NPAAA clade</taxon>
        <taxon>Hologalegina</taxon>
        <taxon>IRL clade</taxon>
        <taxon>Trifolieae</taxon>
        <taxon>Trifolium</taxon>
    </lineage>
</organism>
<dbReference type="EMBL" id="ASHM01077246">
    <property type="protein sequence ID" value="PNX57812.1"/>
    <property type="molecule type" value="Genomic_DNA"/>
</dbReference>
<sequence>MFLARPPPLLRQHPEPPHDLTIVSEPVVVDTAPCVESLLDRVFRRGVPLMAHNGGTSG</sequence>
<name>A0A2K3JUW5_TRIPR</name>